<keyword evidence="2" id="KW-1185">Reference proteome</keyword>
<comment type="caution">
    <text evidence="1">The sequence shown here is derived from an EMBL/GenBank/DDBJ whole genome shotgun (WGS) entry which is preliminary data.</text>
</comment>
<dbReference type="Proteomes" id="UP000032287">
    <property type="component" value="Unassembled WGS sequence"/>
</dbReference>
<dbReference type="PATRIC" id="fig|137591.25.peg.1785"/>
<proteinExistence type="predicted"/>
<gene>
    <name evidence="1" type="ORF">QX99_01814</name>
</gene>
<organism evidence="1 2">
    <name type="scientific">Weissella cibaria</name>
    <dbReference type="NCBI Taxonomy" id="137591"/>
    <lineage>
        <taxon>Bacteria</taxon>
        <taxon>Bacillati</taxon>
        <taxon>Bacillota</taxon>
        <taxon>Bacilli</taxon>
        <taxon>Lactobacillales</taxon>
        <taxon>Lactobacillaceae</taxon>
        <taxon>Weissella</taxon>
    </lineage>
</organism>
<dbReference type="RefSeq" id="WP_043711990.1">
    <property type="nucleotide sequence ID" value="NZ_CP020928.1"/>
</dbReference>
<dbReference type="EMBL" id="JWHU01000034">
    <property type="protein sequence ID" value="KIU19793.1"/>
    <property type="molecule type" value="Genomic_DNA"/>
</dbReference>
<reference evidence="1 2" key="1">
    <citation type="journal article" date="2015" name="Microbiology (Mosc.)">
        <title>Genomics of the Weissella cibaria species with an examination of its metabolic traits.</title>
        <authorList>
            <person name="Lynch K.M."/>
            <person name="Lucid A."/>
            <person name="Arendt E.K."/>
            <person name="Sleator R.D."/>
            <person name="Lucey B."/>
            <person name="Coffey A."/>
        </authorList>
    </citation>
    <scope>NUCLEOTIDE SEQUENCE [LARGE SCALE GENOMIC DNA]</scope>
    <source>
        <strain evidence="1 2">MG1</strain>
    </source>
</reference>
<sequence>MTDRLFQRATEFVVTDGRTPFLLGNGSALIADTHADAKGRRAIKLWRMTADGQPDSPITTVSYWRPTHSRLTKALHINDIMQVASRYYLR</sequence>
<name>A0A0D1JE62_9LACO</name>
<dbReference type="AlphaFoldDB" id="A0A0D1JE62"/>
<accession>A0A0D1JE62</accession>
<evidence type="ECO:0000313" key="2">
    <source>
        <dbReference type="Proteomes" id="UP000032287"/>
    </source>
</evidence>
<protein>
    <submittedName>
        <fullName evidence="1">Uncharacterized protein</fullName>
    </submittedName>
</protein>
<evidence type="ECO:0000313" key="1">
    <source>
        <dbReference type="EMBL" id="KIU19793.1"/>
    </source>
</evidence>